<keyword evidence="4 11" id="KW-0347">Helicase</keyword>
<feature type="compositionally biased region" description="Polar residues" evidence="7">
    <location>
        <begin position="486"/>
        <end position="502"/>
    </location>
</feature>
<keyword evidence="2" id="KW-0547">Nucleotide-binding</keyword>
<dbReference type="Pfam" id="PF00271">
    <property type="entry name" value="Helicase_C"/>
    <property type="match status" value="1"/>
</dbReference>
<name>A0A210PYK4_MIZYE</name>
<evidence type="ECO:0000313" key="11">
    <source>
        <dbReference type="EMBL" id="OWF41567.1"/>
    </source>
</evidence>
<dbReference type="PROSITE" id="PS51195">
    <property type="entry name" value="Q_MOTIF"/>
    <property type="match status" value="1"/>
</dbReference>
<dbReference type="SMART" id="SM00490">
    <property type="entry name" value="HELICc"/>
    <property type="match status" value="1"/>
</dbReference>
<protein>
    <recommendedName>
        <fullName evidence="1">RNA helicase</fullName>
        <ecNumber evidence="1">3.6.4.13</ecNumber>
    </recommendedName>
</protein>
<dbReference type="InterPro" id="IPR011545">
    <property type="entry name" value="DEAD/DEAH_box_helicase_dom"/>
</dbReference>
<evidence type="ECO:0000256" key="3">
    <source>
        <dbReference type="ARBA" id="ARBA00022801"/>
    </source>
</evidence>
<feature type="compositionally biased region" description="Basic and acidic residues" evidence="7">
    <location>
        <begin position="448"/>
        <end position="458"/>
    </location>
</feature>
<dbReference type="SUPFAM" id="SSF52540">
    <property type="entry name" value="P-loop containing nucleoside triphosphate hydrolases"/>
    <property type="match status" value="2"/>
</dbReference>
<comment type="caution">
    <text evidence="11">The sequence shown here is derived from an EMBL/GenBank/DDBJ whole genome shotgun (WGS) entry which is preliminary data.</text>
</comment>
<dbReference type="SMART" id="SM00487">
    <property type="entry name" value="DEXDc"/>
    <property type="match status" value="1"/>
</dbReference>
<dbReference type="GO" id="GO:0005524">
    <property type="term" value="F:ATP binding"/>
    <property type="evidence" value="ECO:0007669"/>
    <property type="project" value="UniProtKB-KW"/>
</dbReference>
<dbReference type="InterPro" id="IPR027417">
    <property type="entry name" value="P-loop_NTPase"/>
</dbReference>
<evidence type="ECO:0000256" key="4">
    <source>
        <dbReference type="ARBA" id="ARBA00022806"/>
    </source>
</evidence>
<feature type="compositionally biased region" description="Basic and acidic residues" evidence="7">
    <location>
        <begin position="794"/>
        <end position="817"/>
    </location>
</feature>
<dbReference type="InterPro" id="IPR014014">
    <property type="entry name" value="RNA_helicase_DEAD_Q_motif"/>
</dbReference>
<evidence type="ECO:0000259" key="10">
    <source>
        <dbReference type="PROSITE" id="PS51195"/>
    </source>
</evidence>
<evidence type="ECO:0000259" key="8">
    <source>
        <dbReference type="PROSITE" id="PS51192"/>
    </source>
</evidence>
<feature type="domain" description="Helicase C-terminal" evidence="9">
    <location>
        <begin position="261"/>
        <end position="410"/>
    </location>
</feature>
<dbReference type="PANTHER" id="PTHR47959">
    <property type="entry name" value="ATP-DEPENDENT RNA HELICASE RHLE-RELATED"/>
    <property type="match status" value="1"/>
</dbReference>
<accession>A0A210PYK4</accession>
<dbReference type="PROSITE" id="PS51192">
    <property type="entry name" value="HELICASE_ATP_BIND_1"/>
    <property type="match status" value="1"/>
</dbReference>
<evidence type="ECO:0000313" key="12">
    <source>
        <dbReference type="Proteomes" id="UP000242188"/>
    </source>
</evidence>
<gene>
    <name evidence="11" type="ORF">KP79_PYT11848</name>
</gene>
<evidence type="ECO:0000256" key="5">
    <source>
        <dbReference type="ARBA" id="ARBA00022840"/>
    </source>
</evidence>
<dbReference type="STRING" id="6573.A0A210PYK4"/>
<keyword evidence="3" id="KW-0378">Hydrolase</keyword>
<dbReference type="Gene3D" id="3.40.50.300">
    <property type="entry name" value="P-loop containing nucleotide triphosphate hydrolases"/>
    <property type="match status" value="2"/>
</dbReference>
<evidence type="ECO:0000256" key="2">
    <source>
        <dbReference type="ARBA" id="ARBA00022741"/>
    </source>
</evidence>
<dbReference type="PANTHER" id="PTHR47959:SF1">
    <property type="entry name" value="ATP-DEPENDENT RNA HELICASE DBPA"/>
    <property type="match status" value="1"/>
</dbReference>
<feature type="domain" description="DEAD-box RNA helicase Q" evidence="10">
    <location>
        <begin position="25"/>
        <end position="53"/>
    </location>
</feature>
<dbReference type="Proteomes" id="UP000242188">
    <property type="component" value="Unassembled WGS sequence"/>
</dbReference>
<dbReference type="GO" id="GO:0005829">
    <property type="term" value="C:cytosol"/>
    <property type="evidence" value="ECO:0007669"/>
    <property type="project" value="TreeGrafter"/>
</dbReference>
<evidence type="ECO:0000256" key="7">
    <source>
        <dbReference type="SAM" id="MobiDB-lite"/>
    </source>
</evidence>
<dbReference type="InterPro" id="IPR014001">
    <property type="entry name" value="Helicase_ATP-bd"/>
</dbReference>
<dbReference type="InterPro" id="IPR000629">
    <property type="entry name" value="RNA-helicase_DEAD-box_CS"/>
</dbReference>
<dbReference type="EC" id="3.6.4.13" evidence="1"/>
<feature type="compositionally biased region" description="Basic residues" evidence="7">
    <location>
        <begin position="437"/>
        <end position="447"/>
    </location>
</feature>
<dbReference type="AlphaFoldDB" id="A0A210PYK4"/>
<reference evidence="11 12" key="1">
    <citation type="journal article" date="2017" name="Nat. Ecol. Evol.">
        <title>Scallop genome provides insights into evolution of bilaterian karyotype and development.</title>
        <authorList>
            <person name="Wang S."/>
            <person name="Zhang J."/>
            <person name="Jiao W."/>
            <person name="Li J."/>
            <person name="Xun X."/>
            <person name="Sun Y."/>
            <person name="Guo X."/>
            <person name="Huan P."/>
            <person name="Dong B."/>
            <person name="Zhang L."/>
            <person name="Hu X."/>
            <person name="Sun X."/>
            <person name="Wang J."/>
            <person name="Zhao C."/>
            <person name="Wang Y."/>
            <person name="Wang D."/>
            <person name="Huang X."/>
            <person name="Wang R."/>
            <person name="Lv J."/>
            <person name="Li Y."/>
            <person name="Zhang Z."/>
            <person name="Liu B."/>
            <person name="Lu W."/>
            <person name="Hui Y."/>
            <person name="Liang J."/>
            <person name="Zhou Z."/>
            <person name="Hou R."/>
            <person name="Li X."/>
            <person name="Liu Y."/>
            <person name="Li H."/>
            <person name="Ning X."/>
            <person name="Lin Y."/>
            <person name="Zhao L."/>
            <person name="Xing Q."/>
            <person name="Dou J."/>
            <person name="Li Y."/>
            <person name="Mao J."/>
            <person name="Guo H."/>
            <person name="Dou H."/>
            <person name="Li T."/>
            <person name="Mu C."/>
            <person name="Jiang W."/>
            <person name="Fu Q."/>
            <person name="Fu X."/>
            <person name="Miao Y."/>
            <person name="Liu J."/>
            <person name="Yu Q."/>
            <person name="Li R."/>
            <person name="Liao H."/>
            <person name="Li X."/>
            <person name="Kong Y."/>
            <person name="Jiang Z."/>
            <person name="Chourrout D."/>
            <person name="Li R."/>
            <person name="Bao Z."/>
        </authorList>
    </citation>
    <scope>NUCLEOTIDE SEQUENCE [LARGE SCALE GENOMIC DNA]</scope>
    <source>
        <strain evidence="11 12">PY_sf001</strain>
    </source>
</reference>
<dbReference type="InterPro" id="IPR001650">
    <property type="entry name" value="Helicase_C-like"/>
</dbReference>
<feature type="compositionally biased region" description="Polar residues" evidence="7">
    <location>
        <begin position="779"/>
        <end position="793"/>
    </location>
</feature>
<dbReference type="PROSITE" id="PS51194">
    <property type="entry name" value="HELICASE_CTER"/>
    <property type="match status" value="1"/>
</dbReference>
<feature type="compositionally biased region" description="Acidic residues" evidence="7">
    <location>
        <begin position="909"/>
        <end position="926"/>
    </location>
</feature>
<feature type="region of interest" description="Disordered" evidence="7">
    <location>
        <begin position="880"/>
        <end position="926"/>
    </location>
</feature>
<sequence length="1046" mass="117649">MSDSVVAHNISEKKRTNDVLISDNIDFAGLLLSPPVLQGLKSSGFERPSPIQLKAIPLGRCGLDLIVQAKSGTGKTCVFSVIALEGLQTASYALQVLVLAPTREIAIQIWEVIRGIGRNVSHLFCQTFIGGMPIQEDRQKLKKCHIAVGTPGRIKQLIETGMMTTESIRMFVLDEADKLLEEGFQEQINWIYSSLPDNKQMLALSATYPEYLAQHLTAYMRNPTFLRLNIYDPALLGINQYYRSVPYHPLPHKQFENKTKIVTEILSSVNFQQCLIFSNLQTRAQNMADALTSRGWPTACIAGCLDQKDRNEAMSKLKTYKCRVLISTDLTSRGIDADKVDLVINLDIPKDHETYLHRIGRAGRFGTFGAAITIISQGQEELDLQSVEGKCNTHITPLPDPIPEDLPKSECKITIDDVVSSKQIITSPKNRDTFLKKKSRNRRNKNKQQKDSSLEQKSDQTTLQDDQSEVIEDILSSADERKDDSGTLNGHTSNLTETVNSTESDLNIARNVEATQKMTEGINYNSLEQTVQNATLVRCENDSADVKTQNQTLKCFVGENYDKDSPSVPSDGSDIVSSSLPLQIPSFKSSVCYNPVGKPHTYESAKLDLEHHKNSHDKDNTVDTNNRQFKVKVTSAARRFVDPTAKQDLLRKISLVLQSSKSSTLTTPSEGVTPSDVSNSVTGKEFKLQPLSVEVSYTEAQKRNLSDKRDLIVQQCDSGLLIPVNERSLHSSSEQLVQDSYTAQKQKVKDIDTARKQLSTCYYGSSISKSVSRPRSHDGPSQSTGLQHANQYSIKDREKPSNIRETKSVTKASDIRKTSIARNPSESLNIPADDMLEPSQALMTAIANVMKKILIHEKCSKDQLEEKIFKFLRKSLETDRKLKKESGEIEDESDISETDSSSDSGSSGEDSDDERTQVEEDGPVEEDRYEEFLQEEGYRNQTEWDECVEHSDDDEEEYADYDTCYENPKVSEFPPQYTQWNTWGYPYPVSVPPYYYPYPPYGCYPMFPGYPTPGYQPWGTNTQTQQYLQVVMDNQARYIHQMLHKT</sequence>
<dbReference type="InterPro" id="IPR050079">
    <property type="entry name" value="DEAD_box_RNA_helicase"/>
</dbReference>
<dbReference type="GO" id="GO:0003676">
    <property type="term" value="F:nucleic acid binding"/>
    <property type="evidence" value="ECO:0007669"/>
    <property type="project" value="InterPro"/>
</dbReference>
<feature type="region of interest" description="Disordered" evidence="7">
    <location>
        <begin position="437"/>
        <end position="502"/>
    </location>
</feature>
<dbReference type="GO" id="GO:0016787">
    <property type="term" value="F:hydrolase activity"/>
    <property type="evidence" value="ECO:0007669"/>
    <property type="project" value="UniProtKB-KW"/>
</dbReference>
<evidence type="ECO:0000259" key="9">
    <source>
        <dbReference type="PROSITE" id="PS51194"/>
    </source>
</evidence>
<feature type="region of interest" description="Disordered" evidence="7">
    <location>
        <begin position="767"/>
        <end position="832"/>
    </location>
</feature>
<dbReference type="CDD" id="cd18787">
    <property type="entry name" value="SF2_C_DEAD"/>
    <property type="match status" value="1"/>
</dbReference>
<dbReference type="CDD" id="cd17943">
    <property type="entry name" value="DEADc_DDX20"/>
    <property type="match status" value="1"/>
</dbReference>
<organism evidence="11 12">
    <name type="scientific">Mizuhopecten yessoensis</name>
    <name type="common">Japanese scallop</name>
    <name type="synonym">Patinopecten yessoensis</name>
    <dbReference type="NCBI Taxonomy" id="6573"/>
    <lineage>
        <taxon>Eukaryota</taxon>
        <taxon>Metazoa</taxon>
        <taxon>Spiralia</taxon>
        <taxon>Lophotrochozoa</taxon>
        <taxon>Mollusca</taxon>
        <taxon>Bivalvia</taxon>
        <taxon>Autobranchia</taxon>
        <taxon>Pteriomorphia</taxon>
        <taxon>Pectinida</taxon>
        <taxon>Pectinoidea</taxon>
        <taxon>Pectinidae</taxon>
        <taxon>Mizuhopecten</taxon>
    </lineage>
</organism>
<keyword evidence="12" id="KW-1185">Reference proteome</keyword>
<feature type="compositionally biased region" description="Acidic residues" evidence="7">
    <location>
        <begin position="888"/>
        <end position="897"/>
    </location>
</feature>
<proteinExistence type="predicted"/>
<feature type="domain" description="Helicase ATP-binding" evidence="8">
    <location>
        <begin position="56"/>
        <end position="226"/>
    </location>
</feature>
<dbReference type="Pfam" id="PF00270">
    <property type="entry name" value="DEAD"/>
    <property type="match status" value="1"/>
</dbReference>
<dbReference type="GO" id="GO:0003724">
    <property type="term" value="F:RNA helicase activity"/>
    <property type="evidence" value="ECO:0007669"/>
    <property type="project" value="UniProtKB-EC"/>
</dbReference>
<feature type="compositionally biased region" description="Low complexity" evidence="7">
    <location>
        <begin position="898"/>
        <end position="908"/>
    </location>
</feature>
<evidence type="ECO:0000256" key="6">
    <source>
        <dbReference type="PROSITE-ProRule" id="PRU00552"/>
    </source>
</evidence>
<dbReference type="EMBL" id="NEDP02005383">
    <property type="protein sequence ID" value="OWF41567.1"/>
    <property type="molecule type" value="Genomic_DNA"/>
</dbReference>
<evidence type="ECO:0000256" key="1">
    <source>
        <dbReference type="ARBA" id="ARBA00012552"/>
    </source>
</evidence>
<feature type="short sequence motif" description="Q motif" evidence="6">
    <location>
        <begin position="25"/>
        <end position="53"/>
    </location>
</feature>
<dbReference type="OrthoDB" id="434041at2759"/>
<dbReference type="PROSITE" id="PS00039">
    <property type="entry name" value="DEAD_ATP_HELICASE"/>
    <property type="match status" value="1"/>
</dbReference>
<keyword evidence="5" id="KW-0067">ATP-binding</keyword>